<feature type="compositionally biased region" description="Low complexity" evidence="1">
    <location>
        <begin position="98"/>
        <end position="108"/>
    </location>
</feature>
<feature type="compositionally biased region" description="Basic and acidic residues" evidence="1">
    <location>
        <begin position="20"/>
        <end position="50"/>
    </location>
</feature>
<feature type="non-terminal residue" evidence="2">
    <location>
        <position position="221"/>
    </location>
</feature>
<evidence type="ECO:0000256" key="1">
    <source>
        <dbReference type="SAM" id="MobiDB-lite"/>
    </source>
</evidence>
<protein>
    <submittedName>
        <fullName evidence="2">Uncharacterized protein YobT</fullName>
    </submittedName>
</protein>
<dbReference type="EMBL" id="CADCVS010000038">
    <property type="protein sequence ID" value="CAA9472420.1"/>
    <property type="molecule type" value="Genomic_DNA"/>
</dbReference>
<proteinExistence type="predicted"/>
<organism evidence="2">
    <name type="scientific">uncultured Solirubrobacteraceae bacterium</name>
    <dbReference type="NCBI Taxonomy" id="1162706"/>
    <lineage>
        <taxon>Bacteria</taxon>
        <taxon>Bacillati</taxon>
        <taxon>Actinomycetota</taxon>
        <taxon>Thermoleophilia</taxon>
        <taxon>Solirubrobacterales</taxon>
        <taxon>Solirubrobacteraceae</taxon>
        <taxon>environmental samples</taxon>
    </lineage>
</organism>
<gene>
    <name evidence="2" type="ORF">AVDCRST_MAG30-205</name>
</gene>
<evidence type="ECO:0000313" key="2">
    <source>
        <dbReference type="EMBL" id="CAA9472420.1"/>
    </source>
</evidence>
<accession>A0A6J4RFM5</accession>
<feature type="region of interest" description="Disordered" evidence="1">
    <location>
        <begin position="1"/>
        <end position="221"/>
    </location>
</feature>
<feature type="non-terminal residue" evidence="2">
    <location>
        <position position="1"/>
    </location>
</feature>
<feature type="compositionally biased region" description="Basic residues" evidence="1">
    <location>
        <begin position="51"/>
        <end position="78"/>
    </location>
</feature>
<feature type="compositionally biased region" description="Basic residues" evidence="1">
    <location>
        <begin position="174"/>
        <end position="190"/>
    </location>
</feature>
<name>A0A6J4RFM5_9ACTN</name>
<reference evidence="2" key="1">
    <citation type="submission" date="2020-02" db="EMBL/GenBank/DDBJ databases">
        <authorList>
            <person name="Meier V. D."/>
        </authorList>
    </citation>
    <scope>NUCLEOTIDE SEQUENCE</scope>
    <source>
        <strain evidence="2">AVDCRST_MAG30</strain>
    </source>
</reference>
<dbReference type="AlphaFoldDB" id="A0A6J4RFM5"/>
<feature type="compositionally biased region" description="Low complexity" evidence="1">
    <location>
        <begin position="191"/>
        <end position="212"/>
    </location>
</feature>
<sequence length="221" mass="24864">GRPPHRQVPAHQRLPRRGGGRADADRHPRGPQRGHDPRGRQGPRPPDHAHPAHARPRRPHRLARRAQGRAARRRHPLRAARVPADRPGLHARAGREGQGQQRQLAEGQDAPRPADRAGRPHRLARGGRLAGPHARPPRLPRRARPDALLRRRVPLRRRPPDRLEPADAALPAARLRHDRPGRRPRQRPSSRRPLALSGVPGPRRGYRVPGGRARAGERERM</sequence>